<dbReference type="InterPro" id="IPR004381">
    <property type="entry name" value="Glycerate_kinase"/>
</dbReference>
<dbReference type="SUPFAM" id="SSF110738">
    <property type="entry name" value="Glycerate kinase I"/>
    <property type="match status" value="2"/>
</dbReference>
<proteinExistence type="predicted"/>
<dbReference type="InterPro" id="IPR036129">
    <property type="entry name" value="Glycerate_kinase_sf"/>
</dbReference>
<dbReference type="EMBL" id="JARACI010001145">
    <property type="protein sequence ID" value="MDD9207712.1"/>
    <property type="molecule type" value="Genomic_DNA"/>
</dbReference>
<name>A0ABT5U049_9MICO</name>
<evidence type="ECO:0000313" key="3">
    <source>
        <dbReference type="Proteomes" id="UP001165561"/>
    </source>
</evidence>
<feature type="compositionally biased region" description="Basic and acidic residues" evidence="1">
    <location>
        <begin position="260"/>
        <end position="274"/>
    </location>
</feature>
<dbReference type="Pfam" id="PF02595">
    <property type="entry name" value="Gly_kinase"/>
    <property type="match status" value="2"/>
</dbReference>
<organism evidence="2 3">
    <name type="scientific">Georgenia halotolerans</name>
    <dbReference type="NCBI Taxonomy" id="3028317"/>
    <lineage>
        <taxon>Bacteria</taxon>
        <taxon>Bacillati</taxon>
        <taxon>Actinomycetota</taxon>
        <taxon>Actinomycetes</taxon>
        <taxon>Micrococcales</taxon>
        <taxon>Bogoriellaceae</taxon>
        <taxon>Georgenia</taxon>
    </lineage>
</organism>
<dbReference type="InterPro" id="IPR018193">
    <property type="entry name" value="Glyc_kinase_flavodox-like_fold"/>
</dbReference>
<feature type="region of interest" description="Disordered" evidence="1">
    <location>
        <begin position="250"/>
        <end position="286"/>
    </location>
</feature>
<evidence type="ECO:0000256" key="1">
    <source>
        <dbReference type="SAM" id="MobiDB-lite"/>
    </source>
</evidence>
<accession>A0ABT5U049</accession>
<dbReference type="PANTHER" id="PTHR21599">
    <property type="entry name" value="GLYCERATE KINASE"/>
    <property type="match status" value="1"/>
</dbReference>
<reference evidence="2" key="1">
    <citation type="submission" date="2023-02" db="EMBL/GenBank/DDBJ databases">
        <title>Georgenia sp.10Sc9-8, isolated from a soil sample collected from the Taklamakan desert.</title>
        <authorList>
            <person name="Liu S."/>
        </authorList>
    </citation>
    <scope>NUCLEOTIDE SEQUENCE</scope>
    <source>
        <strain evidence="2">10Sc9-8</strain>
    </source>
</reference>
<feature type="compositionally biased region" description="Low complexity" evidence="1">
    <location>
        <begin position="250"/>
        <end position="259"/>
    </location>
</feature>
<dbReference type="PANTHER" id="PTHR21599:SF0">
    <property type="entry name" value="GLYCERATE KINASE"/>
    <property type="match status" value="1"/>
</dbReference>
<sequence>MRVLVAPDRFSGALTAAHAAGALARGWSERVPDDDVVQVPMSDGTAGLLDVVHAACGGRLTSVTVRGPLGAPVPAAVLHVPGTGGGTAYLEGDQVLGRHLVPADQRRHAAGQGSSSSLGELLAAGLATGAGRLVVGLPLPAAVHDGGAGVLAALSGAPADHPLRAGGRGLASLTADDLAGFAEAAERLSTRDVVLAVPDDAPLLGLHGAGAVLGQQAEVGPDLAQELERALGHGTDLVERLVRPRRTLPQVGQAGQAAAGHDHSHGPDGHRHGPDGGGRLPTGGRAVPRLARSLSTGAGGGAAFLLTAMGARALPGADVVAEAVGLPADIAAADLVLTGAGVLDAPSLTRSVVATVGRHAMSHGLPVVVVADEVRTSRREVAQIGVSGAYEVIHRRRDGSTAGPVSGVAVEDLARRAARLAGTWSP</sequence>
<dbReference type="GO" id="GO:0016301">
    <property type="term" value="F:kinase activity"/>
    <property type="evidence" value="ECO:0007669"/>
    <property type="project" value="UniProtKB-KW"/>
</dbReference>
<keyword evidence="3" id="KW-1185">Reference proteome</keyword>
<keyword evidence="2" id="KW-0418">Kinase</keyword>
<comment type="caution">
    <text evidence="2">The sequence shown here is derived from an EMBL/GenBank/DDBJ whole genome shotgun (WGS) entry which is preliminary data.</text>
</comment>
<dbReference type="Gene3D" id="3.90.1510.10">
    <property type="entry name" value="Glycerate kinase, domain 2"/>
    <property type="match status" value="1"/>
</dbReference>
<evidence type="ECO:0000313" key="2">
    <source>
        <dbReference type="EMBL" id="MDD9207712.1"/>
    </source>
</evidence>
<gene>
    <name evidence="2" type="ORF">PU560_14745</name>
</gene>
<protein>
    <submittedName>
        <fullName evidence="2">Glycerate kinase</fullName>
    </submittedName>
</protein>
<keyword evidence="2" id="KW-0808">Transferase</keyword>
<dbReference type="Proteomes" id="UP001165561">
    <property type="component" value="Unassembled WGS sequence"/>
</dbReference>